<dbReference type="Proteomes" id="UP000292052">
    <property type="component" value="Unassembled WGS sequence"/>
</dbReference>
<comment type="subcellular location">
    <subcellularLocation>
        <location evidence="1">Cytoplasm</location>
        <location evidence="1">Cytoskeleton</location>
        <location evidence="1">Spindle</location>
    </subcellularLocation>
</comment>
<feature type="coiled-coil region" evidence="4">
    <location>
        <begin position="183"/>
        <end position="213"/>
    </location>
</feature>
<dbReference type="PANTHER" id="PTHR14695">
    <property type="entry name" value="SHC SH2-DOMAIN BINDING PROTEIN 1-RELATED"/>
    <property type="match status" value="1"/>
</dbReference>
<feature type="domain" description="SHC SH2" evidence="6">
    <location>
        <begin position="13"/>
        <end position="246"/>
    </location>
</feature>
<gene>
    <name evidence="7" type="ORF">BDFB_000254</name>
</gene>
<dbReference type="STRING" id="1661398.A0A482VE95"/>
<dbReference type="InterPro" id="IPR012334">
    <property type="entry name" value="Pectin_lyas_fold"/>
</dbReference>
<dbReference type="Gene3D" id="2.160.20.10">
    <property type="entry name" value="Single-stranded right-handed beta-helix, Pectin lyase-like"/>
    <property type="match status" value="1"/>
</dbReference>
<evidence type="ECO:0000259" key="6">
    <source>
        <dbReference type="Pfam" id="PF23762"/>
    </source>
</evidence>
<dbReference type="InterPro" id="IPR039448">
    <property type="entry name" value="Beta_helix"/>
</dbReference>
<dbReference type="PANTHER" id="PTHR14695:SF4">
    <property type="entry name" value="PROTEIN NESSUN DORMA"/>
    <property type="match status" value="1"/>
</dbReference>
<dbReference type="EMBL" id="QDEB01108441">
    <property type="protein sequence ID" value="RZB77468.1"/>
    <property type="molecule type" value="Genomic_DNA"/>
</dbReference>
<dbReference type="InterPro" id="IPR045140">
    <property type="entry name" value="SHCBP1-like"/>
</dbReference>
<evidence type="ECO:0000256" key="4">
    <source>
        <dbReference type="SAM" id="Coils"/>
    </source>
</evidence>
<dbReference type="OrthoDB" id="5978115at2759"/>
<sequence length="567" mass="63811">MDQVIVFDKSFQQRLQEYNDILAGYDVIPVSSIAKEWSFYLDLTVDPKGWQAIWKVQRKTCEALGIPFPSVVLVLVVGVELEELTALVRVLAVQDDIHLPDKHRVSLTQLWPTKDQDKSIGLNLQSTANALDVLRFFYTNLLMPWDRDDDDTVDWKTKHLETRLQLYYDMKNGVIPRPTAEHLRGLISEAKRLQAKREYLEAELDDLDDLNEQNINNSKVQDLMELHIRMIEIKGEVDVLENPLLRNVVIKKCQQLSLNDDDTKQNIWVIYNHGTAKECIQFLSKIEQDYPNDVLKFSPNLYSTLECANPNDIYILNESSHEIKTTGALEHGGILKGISSRENTILTSNIEDMMLDCRGDTVLVENITIEAISPQCAIVVRRGQLTLNNCKLIGDGKSSTHQGIIVLSGAKLEIVSCDISNFYTAIVGNSGSNIVIENSEIHDCNFGIKIYDNCAMTAAKATIRNCKDYGICVETENNLNENGPKVGNFDTLNIIPKLEMEFIKGNNNLKGDAVINPKPKLKPLEDLFENGDSDPTICVDSDEEMDTQHNETVIENVCNGRASPATV</sequence>
<comment type="caution">
    <text evidence="7">The sequence shown here is derived from an EMBL/GenBank/DDBJ whole genome shotgun (WGS) entry which is preliminary data.</text>
</comment>
<dbReference type="SUPFAM" id="SSF51126">
    <property type="entry name" value="Pectin lyase-like"/>
    <property type="match status" value="1"/>
</dbReference>
<dbReference type="InterPro" id="IPR057508">
    <property type="entry name" value="SHCBP-like_N"/>
</dbReference>
<keyword evidence="2" id="KW-0963">Cytoplasm</keyword>
<keyword evidence="3" id="KW-0206">Cytoskeleton</keyword>
<keyword evidence="8" id="KW-1185">Reference proteome</keyword>
<evidence type="ECO:0000256" key="1">
    <source>
        <dbReference type="ARBA" id="ARBA00004186"/>
    </source>
</evidence>
<evidence type="ECO:0000259" key="5">
    <source>
        <dbReference type="Pfam" id="PF13229"/>
    </source>
</evidence>
<evidence type="ECO:0000313" key="8">
    <source>
        <dbReference type="Proteomes" id="UP000292052"/>
    </source>
</evidence>
<reference evidence="7 8" key="1">
    <citation type="submission" date="2017-03" db="EMBL/GenBank/DDBJ databases">
        <title>Genome of the blue death feigning beetle - Asbolus verrucosus.</title>
        <authorList>
            <person name="Rider S.D."/>
        </authorList>
    </citation>
    <scope>NUCLEOTIDE SEQUENCE [LARGE SCALE GENOMIC DNA]</scope>
    <source>
        <strain evidence="7">Butters</strain>
        <tissue evidence="7">Head and leg muscle</tissue>
    </source>
</reference>
<evidence type="ECO:0000313" key="7">
    <source>
        <dbReference type="EMBL" id="RZB77468.1"/>
    </source>
</evidence>
<name>A0A482VE95_ASBVE</name>
<dbReference type="GO" id="GO:0007283">
    <property type="term" value="P:spermatogenesis"/>
    <property type="evidence" value="ECO:0007669"/>
    <property type="project" value="TreeGrafter"/>
</dbReference>
<dbReference type="Pfam" id="PF13229">
    <property type="entry name" value="Beta_helix"/>
    <property type="match status" value="1"/>
</dbReference>
<protein>
    <submittedName>
        <fullName evidence="7">SHC SH2 domain-binding protein 1</fullName>
    </submittedName>
</protein>
<dbReference type="GO" id="GO:0005819">
    <property type="term" value="C:spindle"/>
    <property type="evidence" value="ECO:0007669"/>
    <property type="project" value="UniProtKB-SubCell"/>
</dbReference>
<keyword evidence="4" id="KW-0175">Coiled coil</keyword>
<proteinExistence type="predicted"/>
<dbReference type="InterPro" id="IPR011050">
    <property type="entry name" value="Pectin_lyase_fold/virulence"/>
</dbReference>
<evidence type="ECO:0000256" key="3">
    <source>
        <dbReference type="ARBA" id="ARBA00023212"/>
    </source>
</evidence>
<accession>A0A482VE95</accession>
<dbReference type="AlphaFoldDB" id="A0A482VE95"/>
<dbReference type="GO" id="GO:0007112">
    <property type="term" value="P:male meiosis cytokinesis"/>
    <property type="evidence" value="ECO:0007669"/>
    <property type="project" value="TreeGrafter"/>
</dbReference>
<dbReference type="Pfam" id="PF23762">
    <property type="entry name" value="SHCBP_N"/>
    <property type="match status" value="1"/>
</dbReference>
<evidence type="ECO:0000256" key="2">
    <source>
        <dbReference type="ARBA" id="ARBA00022490"/>
    </source>
</evidence>
<feature type="domain" description="Right handed beta helix" evidence="5">
    <location>
        <begin position="378"/>
        <end position="478"/>
    </location>
</feature>
<organism evidence="7 8">
    <name type="scientific">Asbolus verrucosus</name>
    <name type="common">Desert ironclad beetle</name>
    <dbReference type="NCBI Taxonomy" id="1661398"/>
    <lineage>
        <taxon>Eukaryota</taxon>
        <taxon>Metazoa</taxon>
        <taxon>Ecdysozoa</taxon>
        <taxon>Arthropoda</taxon>
        <taxon>Hexapoda</taxon>
        <taxon>Insecta</taxon>
        <taxon>Pterygota</taxon>
        <taxon>Neoptera</taxon>
        <taxon>Endopterygota</taxon>
        <taxon>Coleoptera</taxon>
        <taxon>Polyphaga</taxon>
        <taxon>Cucujiformia</taxon>
        <taxon>Tenebrionidae</taxon>
        <taxon>Pimeliinae</taxon>
        <taxon>Asbolus</taxon>
    </lineage>
</organism>